<sequence length="323" mass="35853">MLIVLPGALPSSPVSASLAARLPSIAPTLVAWMAQSRREIRPFDIRRNGCTPYEGWLLEQAGYAAQPGQPLGAALGPWRLSQALSALPENPPADRPVWLVDLVHLALGSEGATLLPPSALDPGREESTALFDAIHPLLEGDGIEAHMLTPQTWQIQVPKAWNCQHLGTPDMLAGQRMDILCPPRQLPQPWRRLLNEIQMTWHEHPVNLARAERGQTALNSLWLYGGTRYQSGNTPPQAATLFEDLLPAYTQGDWNTWIGQLEQLDHQLAPLSQELDAASGQPLTLVLTGSDRIVTLNRPARHGWRRWLPKPKHDWITWWSLPA</sequence>
<organism evidence="1 2">
    <name type="scientific">Corticimicrobacter populi</name>
    <dbReference type="NCBI Taxonomy" id="2175229"/>
    <lineage>
        <taxon>Bacteria</taxon>
        <taxon>Pseudomonadati</taxon>
        <taxon>Pseudomonadota</taxon>
        <taxon>Betaproteobacteria</taxon>
        <taxon>Burkholderiales</taxon>
        <taxon>Alcaligenaceae</taxon>
        <taxon>Corticimicrobacter</taxon>
    </lineage>
</organism>
<gene>
    <name evidence="1" type="ORF">DD235_09270</name>
</gene>
<accession>A0A2V1JXG8</accession>
<comment type="caution">
    <text evidence="1">The sequence shown here is derived from an EMBL/GenBank/DDBJ whole genome shotgun (WGS) entry which is preliminary data.</text>
</comment>
<reference evidence="2" key="1">
    <citation type="submission" date="2018-05" db="EMBL/GenBank/DDBJ databases">
        <authorList>
            <person name="Li Y."/>
        </authorList>
    </citation>
    <scope>NUCLEOTIDE SEQUENCE [LARGE SCALE GENOMIC DNA]</scope>
    <source>
        <strain evidence="2">3d-2-2</strain>
    </source>
</reference>
<keyword evidence="2" id="KW-1185">Reference proteome</keyword>
<name>A0A2V1JXG8_9BURK</name>
<evidence type="ECO:0000313" key="1">
    <source>
        <dbReference type="EMBL" id="PWF23170.1"/>
    </source>
</evidence>
<proteinExistence type="predicted"/>
<evidence type="ECO:0008006" key="3">
    <source>
        <dbReference type="Google" id="ProtNLM"/>
    </source>
</evidence>
<dbReference type="AlphaFoldDB" id="A0A2V1JXG8"/>
<dbReference type="EMBL" id="QETA01000003">
    <property type="protein sequence ID" value="PWF23170.1"/>
    <property type="molecule type" value="Genomic_DNA"/>
</dbReference>
<dbReference type="Proteomes" id="UP000245212">
    <property type="component" value="Unassembled WGS sequence"/>
</dbReference>
<evidence type="ECO:0000313" key="2">
    <source>
        <dbReference type="Proteomes" id="UP000245212"/>
    </source>
</evidence>
<protein>
    <recommendedName>
        <fullName evidence="3">Phosphoglycerate mutase</fullName>
    </recommendedName>
</protein>
<dbReference type="RefSeq" id="WP_146193479.1">
    <property type="nucleotide sequence ID" value="NZ_QETA01000003.1"/>
</dbReference>